<dbReference type="Gene3D" id="3.30.420.40">
    <property type="match status" value="2"/>
</dbReference>
<proteinExistence type="predicted"/>
<dbReference type="InterPro" id="IPR005883">
    <property type="entry name" value="PilM"/>
</dbReference>
<protein>
    <submittedName>
        <fullName evidence="2">Type IV pilus assembly protein PilM</fullName>
    </submittedName>
</protein>
<feature type="transmembrane region" description="Helical" evidence="1">
    <location>
        <begin position="421"/>
        <end position="438"/>
    </location>
</feature>
<sequence>MRWQQLTKIGSLIKPKRHESPILGVHFTNTAINVTVLTHHQGRWHLLSAAQSPHDGAISLGQIVDKAKLAGVLAAIFERLATTDVLIVGGIADESVMSQIIWLPENLSDEEIEAQILLDAERYIGQNLAEVCFDFWQLPTPTPTAIHADRADVAIRLTVAYQSAVDDCVEILAMAGAKADAVDVHGDSMARLLSIDKAHNGTAIIHIDLPQVRLMIYHNHEIIYQQLGDVPLADIDTTQADSPAFANFATAQTHLDNLRADNAFAKHDSLDNNDPTAEYQIRFDDTMAPPSSAAIETTSATLGGVHTDCGNRWQILSDKIAELIDGYRSYHHEPIVAVWIVGINQADNAGFDTLLNQRLNMPCQFFQPAWLQVANGFDVAKLPVFAGAIALALRTEPATNLLPWRDDRRVQKQAAFRQRCITLLTIALLTVIVIYALIGRQISHQSAINAEIAQRIANLQARIEQMATWQQQLQQTRQQRQAMAGTSMDGQLLYRWQKLPSLLPQGVSLDSLVQTGDELTWTGMASSTPAVAAFARAVEMSGFYSDVLVVAMQKAQDGRTNFTMSATVLQFDSAQFAEMVAVDTLDAMPVADDTAPQEGGDE</sequence>
<dbReference type="EMBL" id="LR134343">
    <property type="protein sequence ID" value="VEG12782.1"/>
    <property type="molecule type" value="Genomic_DNA"/>
</dbReference>
<keyword evidence="1" id="KW-0812">Transmembrane</keyword>
<dbReference type="OrthoDB" id="5296173at2"/>
<keyword evidence="1" id="KW-1133">Transmembrane helix</keyword>
<evidence type="ECO:0000313" key="2">
    <source>
        <dbReference type="EMBL" id="VEG12782.1"/>
    </source>
</evidence>
<dbReference type="Gene3D" id="3.30.1490.300">
    <property type="match status" value="1"/>
</dbReference>
<reference evidence="2 3" key="1">
    <citation type="submission" date="2018-12" db="EMBL/GenBank/DDBJ databases">
        <authorList>
            <consortium name="Pathogen Informatics"/>
        </authorList>
    </citation>
    <scope>NUCLEOTIDE SEQUENCE [LARGE SCALE GENOMIC DNA]</scope>
    <source>
        <strain evidence="2 3">NCTC10297</strain>
    </source>
</reference>
<dbReference type="Pfam" id="PF11104">
    <property type="entry name" value="PilM_2"/>
    <property type="match status" value="1"/>
</dbReference>
<dbReference type="KEGG" id="mcun:NCTC10297_00724"/>
<evidence type="ECO:0000256" key="1">
    <source>
        <dbReference type="SAM" id="Phobius"/>
    </source>
</evidence>
<evidence type="ECO:0000313" key="3">
    <source>
        <dbReference type="Proteomes" id="UP000274100"/>
    </source>
</evidence>
<dbReference type="Pfam" id="PF05137">
    <property type="entry name" value="PilN"/>
    <property type="match status" value="1"/>
</dbReference>
<gene>
    <name evidence="2" type="ORF">NCTC10297_00724</name>
</gene>
<keyword evidence="1" id="KW-0472">Membrane</keyword>
<dbReference type="RefSeq" id="WP_126330140.1">
    <property type="nucleotide sequence ID" value="NZ_LR134343.1"/>
</dbReference>
<name>A0A448GVG8_9GAMM</name>
<accession>A0A448GVG8</accession>
<organism evidence="2 3">
    <name type="scientific">Moraxella cuniculi</name>
    <dbReference type="NCBI Taxonomy" id="34061"/>
    <lineage>
        <taxon>Bacteria</taxon>
        <taxon>Pseudomonadati</taxon>
        <taxon>Pseudomonadota</taxon>
        <taxon>Gammaproteobacteria</taxon>
        <taxon>Moraxellales</taxon>
        <taxon>Moraxellaceae</taxon>
        <taxon>Moraxella</taxon>
    </lineage>
</organism>
<dbReference type="Proteomes" id="UP000274100">
    <property type="component" value="Chromosome"/>
</dbReference>
<dbReference type="InterPro" id="IPR052534">
    <property type="entry name" value="Extracell_DNA_Util/SecSys_Comp"/>
</dbReference>
<dbReference type="AlphaFoldDB" id="A0A448GVG8"/>
<dbReference type="PANTHER" id="PTHR40278">
    <property type="entry name" value="DNA UTILIZATION PROTEIN HOFN"/>
    <property type="match status" value="1"/>
</dbReference>
<dbReference type="InterPro" id="IPR007813">
    <property type="entry name" value="PilN"/>
</dbReference>
<dbReference type="PANTHER" id="PTHR40278:SF1">
    <property type="entry name" value="DNA UTILIZATION PROTEIN HOFN"/>
    <property type="match status" value="1"/>
</dbReference>